<dbReference type="PROSITE" id="PS50893">
    <property type="entry name" value="ABC_TRANSPORTER_2"/>
    <property type="match status" value="2"/>
</dbReference>
<dbReference type="InterPro" id="IPR003439">
    <property type="entry name" value="ABC_transporter-like_ATP-bd"/>
</dbReference>
<dbReference type="GO" id="GO:0016887">
    <property type="term" value="F:ATP hydrolysis activity"/>
    <property type="evidence" value="ECO:0007669"/>
    <property type="project" value="InterPro"/>
</dbReference>
<evidence type="ECO:0000256" key="4">
    <source>
        <dbReference type="ARBA" id="ARBA00022519"/>
    </source>
</evidence>
<sequence length="545" mass="60144">MNPILLLDDYCLDYETANGSFHALSHVNLTINRGEVLGLIGESGSGKTSMAWAIMRYLPTNARETNGSITLAGDNLLTATGAQLDSIRGRRIAMVFQDPSTSLNPNLQLGEQIAEVLVKHCSLSKRDAWHKGEEMLNRVGIKNPSAMMKRYPHEASGGEKQRIVIATAFACKPECIIFDEPTTALDVLTARQIISLLQELQAETRVASLYISHDLGLVSRIADKVAVIHRGVIVEQGDVGQVFTHPQHEYTKRLIGAAPRPDHRLLPNTLPNPSAKPLIEVSNVSVHYGRQSSLAKLFGKEDLRVVGNREINLSIAPGEILGIVGESGSGKSTLAKALTGLNEFDGEVRLAGQTIRGRKDMRKEYRRDIQMIFQNPDSSLNPRQRIGEILSRPLKLYTQSSRSEQAARIGDMLERVRLPRSYVSRFPHQLSGGEKQRVAIARAFASNPKLVICDEITSALDVSVQASVVDLLVELQRTYGTAYLFITHDLNLVRQVAHRVAVVYRGDLVDLFPISEIDTADRHPYTRSLMEAVPAPIGDFSTLQI</sequence>
<keyword evidence="3" id="KW-1003">Cell membrane</keyword>
<dbReference type="PANTHER" id="PTHR43776">
    <property type="entry name" value="TRANSPORT ATP-BINDING PROTEIN"/>
    <property type="match status" value="1"/>
</dbReference>
<dbReference type="Gene3D" id="3.40.50.300">
    <property type="entry name" value="P-loop containing nucleotide triphosphate hydrolases"/>
    <property type="match status" value="2"/>
</dbReference>
<evidence type="ECO:0000313" key="9">
    <source>
        <dbReference type="Proteomes" id="UP000494110"/>
    </source>
</evidence>
<dbReference type="CDD" id="cd03257">
    <property type="entry name" value="ABC_NikE_OppD_transporters"/>
    <property type="match status" value="2"/>
</dbReference>
<keyword evidence="5" id="KW-0547">Nucleotide-binding</keyword>
<dbReference type="GO" id="GO:0005524">
    <property type="term" value="F:ATP binding"/>
    <property type="evidence" value="ECO:0007669"/>
    <property type="project" value="UniProtKB-KW"/>
</dbReference>
<keyword evidence="4" id="KW-0472">Membrane</keyword>
<accession>A0A6P2VB99</accession>
<gene>
    <name evidence="8" type="ORF">BLA39750_00917</name>
</gene>
<organism evidence="8 9">
    <name type="scientific">Burkholderia lata (strain ATCC 17760 / DSM 23089 / LMG 22485 / NCIMB 9086 / R18194 / 383)</name>
    <dbReference type="NCBI Taxonomy" id="482957"/>
    <lineage>
        <taxon>Bacteria</taxon>
        <taxon>Pseudomonadati</taxon>
        <taxon>Pseudomonadota</taxon>
        <taxon>Betaproteobacteria</taxon>
        <taxon>Burkholderiales</taxon>
        <taxon>Burkholderiaceae</taxon>
        <taxon>Burkholderia</taxon>
        <taxon>Burkholderia cepacia complex</taxon>
    </lineage>
</organism>
<dbReference type="InterPro" id="IPR013563">
    <property type="entry name" value="Oligopep_ABC_C"/>
</dbReference>
<evidence type="ECO:0000256" key="5">
    <source>
        <dbReference type="ARBA" id="ARBA00022741"/>
    </source>
</evidence>
<dbReference type="PROSITE" id="PS00211">
    <property type="entry name" value="ABC_TRANSPORTER_1"/>
    <property type="match status" value="1"/>
</dbReference>
<protein>
    <submittedName>
        <fullName evidence="8">ABC transporter ATPase</fullName>
    </submittedName>
</protein>
<dbReference type="GO" id="GO:0015833">
    <property type="term" value="P:peptide transport"/>
    <property type="evidence" value="ECO:0007669"/>
    <property type="project" value="InterPro"/>
</dbReference>
<feature type="domain" description="ABC transporter" evidence="7">
    <location>
        <begin position="279"/>
        <end position="530"/>
    </location>
</feature>
<dbReference type="Pfam" id="PF00005">
    <property type="entry name" value="ABC_tran"/>
    <property type="match status" value="2"/>
</dbReference>
<reference evidence="8 9" key="1">
    <citation type="submission" date="2019-09" db="EMBL/GenBank/DDBJ databases">
        <authorList>
            <person name="Depoorter E."/>
        </authorList>
    </citation>
    <scope>NUCLEOTIDE SEQUENCE [LARGE SCALE GENOMIC DNA]</scope>
    <source>
        <strain evidence="8">R-39750</strain>
    </source>
</reference>
<feature type="domain" description="ABC transporter" evidence="7">
    <location>
        <begin position="5"/>
        <end position="255"/>
    </location>
</feature>
<dbReference type="InterPro" id="IPR003593">
    <property type="entry name" value="AAA+_ATPase"/>
</dbReference>
<dbReference type="PANTHER" id="PTHR43776:SF7">
    <property type="entry name" value="D,D-DIPEPTIDE TRANSPORT ATP-BINDING PROTEIN DDPF-RELATED"/>
    <property type="match status" value="1"/>
</dbReference>
<keyword evidence="4" id="KW-0997">Cell inner membrane</keyword>
<comment type="similarity">
    <text evidence="1">Belongs to the ABC transporter superfamily.</text>
</comment>
<dbReference type="InterPro" id="IPR050319">
    <property type="entry name" value="ABC_transp_ATP-bind"/>
</dbReference>
<dbReference type="Proteomes" id="UP000494110">
    <property type="component" value="Unassembled WGS sequence"/>
</dbReference>
<evidence type="ECO:0000256" key="2">
    <source>
        <dbReference type="ARBA" id="ARBA00022448"/>
    </source>
</evidence>
<dbReference type="InterPro" id="IPR017871">
    <property type="entry name" value="ABC_transporter-like_CS"/>
</dbReference>
<dbReference type="AlphaFoldDB" id="A0A6P2VB99"/>
<keyword evidence="2" id="KW-0813">Transport</keyword>
<evidence type="ECO:0000256" key="6">
    <source>
        <dbReference type="ARBA" id="ARBA00022840"/>
    </source>
</evidence>
<proteinExistence type="inferred from homology"/>
<name>A0A6P2VB99_BURL3</name>
<evidence type="ECO:0000256" key="1">
    <source>
        <dbReference type="ARBA" id="ARBA00005417"/>
    </source>
</evidence>
<evidence type="ECO:0000313" key="8">
    <source>
        <dbReference type="EMBL" id="VWC76523.1"/>
    </source>
</evidence>
<evidence type="ECO:0000259" key="7">
    <source>
        <dbReference type="PROSITE" id="PS50893"/>
    </source>
</evidence>
<dbReference type="InterPro" id="IPR027417">
    <property type="entry name" value="P-loop_NTPase"/>
</dbReference>
<dbReference type="SUPFAM" id="SSF52540">
    <property type="entry name" value="P-loop containing nucleoside triphosphate hydrolases"/>
    <property type="match status" value="2"/>
</dbReference>
<keyword evidence="6" id="KW-0067">ATP-binding</keyword>
<dbReference type="EMBL" id="CABVQN010000003">
    <property type="protein sequence ID" value="VWC76523.1"/>
    <property type="molecule type" value="Genomic_DNA"/>
</dbReference>
<dbReference type="SMART" id="SM00382">
    <property type="entry name" value="AAA"/>
    <property type="match status" value="2"/>
</dbReference>
<dbReference type="FunFam" id="3.40.50.300:FF:000016">
    <property type="entry name" value="Oligopeptide ABC transporter ATP-binding component"/>
    <property type="match status" value="1"/>
</dbReference>
<dbReference type="Pfam" id="PF08352">
    <property type="entry name" value="oligo_HPY"/>
    <property type="match status" value="1"/>
</dbReference>
<dbReference type="RefSeq" id="WP_175011069.1">
    <property type="nucleotide sequence ID" value="NZ_CABVQN010000003.1"/>
</dbReference>
<dbReference type="NCBIfam" id="NF008453">
    <property type="entry name" value="PRK11308.1"/>
    <property type="match status" value="2"/>
</dbReference>
<dbReference type="GO" id="GO:0055085">
    <property type="term" value="P:transmembrane transport"/>
    <property type="evidence" value="ECO:0007669"/>
    <property type="project" value="UniProtKB-ARBA"/>
</dbReference>
<evidence type="ECO:0000256" key="3">
    <source>
        <dbReference type="ARBA" id="ARBA00022475"/>
    </source>
</evidence>
<dbReference type="NCBIfam" id="NF007739">
    <property type="entry name" value="PRK10419.1"/>
    <property type="match status" value="2"/>
</dbReference>